<dbReference type="InterPro" id="IPR001789">
    <property type="entry name" value="Sig_transdc_resp-reg_receiver"/>
</dbReference>
<dbReference type="PANTHER" id="PTHR44591:SF3">
    <property type="entry name" value="RESPONSE REGULATORY DOMAIN-CONTAINING PROTEIN"/>
    <property type="match status" value="1"/>
</dbReference>
<dbReference type="InterPro" id="IPR011006">
    <property type="entry name" value="CheY-like_superfamily"/>
</dbReference>
<keyword evidence="2" id="KW-0812">Transmembrane</keyword>
<dbReference type="Pfam" id="PF00072">
    <property type="entry name" value="Response_reg"/>
    <property type="match status" value="1"/>
</dbReference>
<evidence type="ECO:0000256" key="1">
    <source>
        <dbReference type="ARBA" id="ARBA00022553"/>
    </source>
</evidence>
<dbReference type="AlphaFoldDB" id="X1KJP7"/>
<dbReference type="Gene3D" id="3.40.50.2300">
    <property type="match status" value="1"/>
</dbReference>
<sequence>MSAAKVLVVDDERDILDMLSRSLEDEGYPVLAVDSGEGAVARVRKEKPEVALLAINTPGTDGIETLSQIREFDKGKVIYLIFVNLIFLFRLSKVMLNLEKMSARPRI</sequence>
<dbReference type="EMBL" id="BARV01002206">
    <property type="protein sequence ID" value="GAH90364.1"/>
    <property type="molecule type" value="Genomic_DNA"/>
</dbReference>
<dbReference type="GO" id="GO:0000160">
    <property type="term" value="P:phosphorelay signal transduction system"/>
    <property type="evidence" value="ECO:0007669"/>
    <property type="project" value="InterPro"/>
</dbReference>
<dbReference type="PROSITE" id="PS50110">
    <property type="entry name" value="RESPONSE_REGULATORY"/>
    <property type="match status" value="1"/>
</dbReference>
<evidence type="ECO:0000256" key="2">
    <source>
        <dbReference type="SAM" id="Phobius"/>
    </source>
</evidence>
<accession>X1KJP7</accession>
<protein>
    <recommendedName>
        <fullName evidence="3">Response regulatory domain-containing protein</fullName>
    </recommendedName>
</protein>
<keyword evidence="2" id="KW-0472">Membrane</keyword>
<proteinExistence type="predicted"/>
<organism evidence="4">
    <name type="scientific">marine sediment metagenome</name>
    <dbReference type="NCBI Taxonomy" id="412755"/>
    <lineage>
        <taxon>unclassified sequences</taxon>
        <taxon>metagenomes</taxon>
        <taxon>ecological metagenomes</taxon>
    </lineage>
</organism>
<comment type="caution">
    <text evidence="4">The sequence shown here is derived from an EMBL/GenBank/DDBJ whole genome shotgun (WGS) entry which is preliminary data.</text>
</comment>
<dbReference type="InterPro" id="IPR050595">
    <property type="entry name" value="Bact_response_regulator"/>
</dbReference>
<keyword evidence="1" id="KW-0597">Phosphoprotein</keyword>
<dbReference type="SMART" id="SM00448">
    <property type="entry name" value="REC"/>
    <property type="match status" value="1"/>
</dbReference>
<name>X1KJP7_9ZZZZ</name>
<evidence type="ECO:0000259" key="3">
    <source>
        <dbReference type="PROSITE" id="PS50110"/>
    </source>
</evidence>
<keyword evidence="2" id="KW-1133">Transmembrane helix</keyword>
<dbReference type="PANTHER" id="PTHR44591">
    <property type="entry name" value="STRESS RESPONSE REGULATOR PROTEIN 1"/>
    <property type="match status" value="1"/>
</dbReference>
<gene>
    <name evidence="4" type="ORF">S06H3_05842</name>
</gene>
<feature type="domain" description="Response regulatory" evidence="3">
    <location>
        <begin position="5"/>
        <end position="107"/>
    </location>
</feature>
<feature type="transmembrane region" description="Helical" evidence="2">
    <location>
        <begin position="77"/>
        <end position="96"/>
    </location>
</feature>
<dbReference type="SUPFAM" id="SSF52172">
    <property type="entry name" value="CheY-like"/>
    <property type="match status" value="1"/>
</dbReference>
<reference evidence="4" key="1">
    <citation type="journal article" date="2014" name="Front. Microbiol.">
        <title>High frequency of phylogenetically diverse reductive dehalogenase-homologous genes in deep subseafloor sedimentary metagenomes.</title>
        <authorList>
            <person name="Kawai M."/>
            <person name="Futagami T."/>
            <person name="Toyoda A."/>
            <person name="Takaki Y."/>
            <person name="Nishi S."/>
            <person name="Hori S."/>
            <person name="Arai W."/>
            <person name="Tsubouchi T."/>
            <person name="Morono Y."/>
            <person name="Uchiyama I."/>
            <person name="Ito T."/>
            <person name="Fujiyama A."/>
            <person name="Inagaki F."/>
            <person name="Takami H."/>
        </authorList>
    </citation>
    <scope>NUCLEOTIDE SEQUENCE</scope>
    <source>
        <strain evidence="4">Expedition CK06-06</strain>
    </source>
</reference>
<evidence type="ECO:0000313" key="4">
    <source>
        <dbReference type="EMBL" id="GAH90364.1"/>
    </source>
</evidence>